<comment type="pathway">
    <text evidence="2">Siderophore biosynthesis.</text>
</comment>
<dbReference type="RefSeq" id="WP_094984181.1">
    <property type="nucleotide sequence ID" value="NZ_NHNI01000001.1"/>
</dbReference>
<keyword evidence="7" id="KW-0560">Oxidoreductase</keyword>
<dbReference type="SUPFAM" id="SSF51905">
    <property type="entry name" value="FAD/NAD(P)-binding domain"/>
    <property type="match status" value="2"/>
</dbReference>
<evidence type="ECO:0000256" key="1">
    <source>
        <dbReference type="ARBA" id="ARBA00001974"/>
    </source>
</evidence>
<dbReference type="GO" id="GO:0004497">
    <property type="term" value="F:monooxygenase activity"/>
    <property type="evidence" value="ECO:0007669"/>
    <property type="project" value="UniProtKB-KW"/>
</dbReference>
<protein>
    <submittedName>
        <fullName evidence="8">Ornithine monooxygenase</fullName>
    </submittedName>
</protein>
<evidence type="ECO:0000256" key="2">
    <source>
        <dbReference type="ARBA" id="ARBA00004924"/>
    </source>
</evidence>
<dbReference type="InterPro" id="IPR025700">
    <property type="entry name" value="Lys/Orn_oxygenase"/>
</dbReference>
<evidence type="ECO:0000256" key="4">
    <source>
        <dbReference type="ARBA" id="ARBA00022630"/>
    </source>
</evidence>
<keyword evidence="8" id="KW-0503">Monooxygenase</keyword>
<evidence type="ECO:0000256" key="7">
    <source>
        <dbReference type="ARBA" id="ARBA00023002"/>
    </source>
</evidence>
<evidence type="ECO:0000256" key="3">
    <source>
        <dbReference type="ARBA" id="ARBA00007588"/>
    </source>
</evidence>
<dbReference type="AlphaFoldDB" id="A0A266QB14"/>
<proteinExistence type="inferred from homology"/>
<dbReference type="Pfam" id="PF13434">
    <property type="entry name" value="Lys_Orn_oxgnase"/>
    <property type="match status" value="1"/>
</dbReference>
<comment type="caution">
    <text evidence="8">The sequence shown here is derived from an EMBL/GenBank/DDBJ whole genome shotgun (WGS) entry which is preliminary data.</text>
</comment>
<keyword evidence="9" id="KW-1185">Reference proteome</keyword>
<comment type="similarity">
    <text evidence="3">Belongs to the lysine N(6)-hydroxylase/L-ornithine N(5)-oxygenase family.</text>
</comment>
<accession>A0A266QB14</accession>
<keyword evidence="6" id="KW-0521">NADP</keyword>
<dbReference type="InterPro" id="IPR036188">
    <property type="entry name" value="FAD/NAD-bd_sf"/>
</dbReference>
<sequence>MENSKESVIYDLVGVGCGPSNLALAIALDEKKERYQALNAVFLEKQASYCWHGNTMTSQSDLQISFLKDLVSLRSPTSPFSFINYLHAHGRLVDFINLGTFYPSRLEFNDYLCWVARHFSRQCCYGEEVISIVPVISHGEVKTLNVLSCDSHGKKTVRETRSLVVSAGGSPNIPEIFQRCGTDKRIFHHAHYLSAMTDIKQSGIAPLRVAIVGAGQSAAEVFLDLDNNYPSAKVDLITRSFSLKPADSSPFVNEVFAPAATDLVFRQSSAEREQWLREYRHTNYAAVDMPMIEQIYRILYKQKVSGVIRHSFRSSSVIDGVNTTNKCVELSINNLATGAREHHEYDVVILATGYQRQKHRELLAPLGEFMNGCEVDRNYQVKTRENFHVPIFLQGYCESTHGLSDTLLSVLAIRSDEISSSLYALLGKARHNSKTSTHNLDAIELL</sequence>
<evidence type="ECO:0000313" key="8">
    <source>
        <dbReference type="EMBL" id="OZY86539.1"/>
    </source>
</evidence>
<organism evidence="8 9">
    <name type="scientific">Cellvibrio mixtus</name>
    <dbReference type="NCBI Taxonomy" id="39650"/>
    <lineage>
        <taxon>Bacteria</taxon>
        <taxon>Pseudomonadati</taxon>
        <taxon>Pseudomonadota</taxon>
        <taxon>Gammaproteobacteria</taxon>
        <taxon>Cellvibrionales</taxon>
        <taxon>Cellvibrionaceae</taxon>
        <taxon>Cellvibrio</taxon>
    </lineage>
</organism>
<evidence type="ECO:0000256" key="6">
    <source>
        <dbReference type="ARBA" id="ARBA00022857"/>
    </source>
</evidence>
<dbReference type="PANTHER" id="PTHR42802:SF1">
    <property type="entry name" value="L-ORNITHINE N(5)-MONOOXYGENASE"/>
    <property type="match status" value="1"/>
</dbReference>
<name>A0A266QB14_9GAMM</name>
<evidence type="ECO:0000256" key="5">
    <source>
        <dbReference type="ARBA" id="ARBA00022827"/>
    </source>
</evidence>
<dbReference type="GO" id="GO:0006879">
    <property type="term" value="P:intracellular iron ion homeostasis"/>
    <property type="evidence" value="ECO:0007669"/>
    <property type="project" value="TreeGrafter"/>
</dbReference>
<dbReference type="Gene3D" id="3.50.50.60">
    <property type="entry name" value="FAD/NAD(P)-binding domain"/>
    <property type="match status" value="1"/>
</dbReference>
<reference evidence="9" key="1">
    <citation type="submission" date="2017-05" db="EMBL/GenBank/DDBJ databases">
        <authorList>
            <person name="Barney B.M."/>
        </authorList>
    </citation>
    <scope>NUCLEOTIDE SEQUENCE [LARGE SCALE GENOMIC DNA]</scope>
    <source>
        <strain evidence="9">PSBB022</strain>
    </source>
</reference>
<keyword evidence="4" id="KW-0285">Flavoprotein</keyword>
<keyword evidence="5" id="KW-0274">FAD</keyword>
<dbReference type="PANTHER" id="PTHR42802">
    <property type="entry name" value="MONOOXYGENASE"/>
    <property type="match status" value="1"/>
</dbReference>
<dbReference type="EMBL" id="NHNI01000001">
    <property type="protein sequence ID" value="OZY86539.1"/>
    <property type="molecule type" value="Genomic_DNA"/>
</dbReference>
<evidence type="ECO:0000313" key="9">
    <source>
        <dbReference type="Proteomes" id="UP000216101"/>
    </source>
</evidence>
<dbReference type="Proteomes" id="UP000216101">
    <property type="component" value="Unassembled WGS sequence"/>
</dbReference>
<gene>
    <name evidence="8" type="ORF">CBP51_05830</name>
</gene>
<comment type="cofactor">
    <cofactor evidence="1">
        <name>FAD</name>
        <dbReference type="ChEBI" id="CHEBI:57692"/>
    </cofactor>
</comment>